<dbReference type="GO" id="GO:0006820">
    <property type="term" value="P:monoatomic anion transport"/>
    <property type="evidence" value="ECO:0007669"/>
    <property type="project" value="TreeGrafter"/>
</dbReference>
<dbReference type="Proteomes" id="UP000479190">
    <property type="component" value="Unassembled WGS sequence"/>
</dbReference>
<evidence type="ECO:0000256" key="6">
    <source>
        <dbReference type="ARBA" id="ARBA00023136"/>
    </source>
</evidence>
<feature type="transmembrane region" description="Helical" evidence="7">
    <location>
        <begin position="17"/>
        <end position="33"/>
    </location>
</feature>
<dbReference type="GO" id="GO:0016020">
    <property type="term" value="C:membrane"/>
    <property type="evidence" value="ECO:0007669"/>
    <property type="project" value="UniProtKB-SubCell"/>
</dbReference>
<feature type="transmembrane region" description="Helical" evidence="7">
    <location>
        <begin position="367"/>
        <end position="387"/>
    </location>
</feature>
<reference evidence="9 10" key="1">
    <citation type="submission" date="2020-02" db="EMBL/GenBank/DDBJ databases">
        <authorList>
            <person name="Ferguson B K."/>
        </authorList>
    </citation>
    <scope>NUCLEOTIDE SEQUENCE [LARGE SCALE GENOMIC DNA]</scope>
</reference>
<evidence type="ECO:0000256" key="4">
    <source>
        <dbReference type="ARBA" id="ARBA00022847"/>
    </source>
</evidence>
<dbReference type="CDD" id="cd17318">
    <property type="entry name" value="MFS_SLC17"/>
    <property type="match status" value="1"/>
</dbReference>
<sequence length="483" mass="52755">MTSSTLKICCNPIRQRWVFAFMSFLAIVIAYGMRASLSIAITEIAKPIAQNDVSSDDLCPIDESAAKKNVSTSATYDWDEYTQGIILSSFYWGYVVTQLPGALLAEKWGAKHVTGFGILVTGVLTVGIPVAVQWGGSTALIIVRILMGLCEGVTFPALNIMLARWTPLSERSKTGSFVYAGAPLGTVFATTIAGLLLKHADWPVVFYFFGGCSVAWWLFWIGCCYDSPRQHPYISDEEAVYLYAELSEHVHERPPPVPWRHFIASMPMWALIAVTIGHEWGFYTVSMGLPKYMSSVLHFDVEDNGYLSSLPYVGMWLCSLIMSCAADKLIGSRVLSITATRKLGTSVAALGPGLFILGAAYTRCDRVAAVIMFTLMVTLLGSGIPSLKVNALDLSPNYAGTVMAVSNGAAACTGILTPYVVGVLTPQQTLSQWRNVFWIIFGLLIGTNAFYLIFGSGNVVEWNDPEYVSRAKSKEKKLDADNK</sequence>
<accession>A0A6H5HWT2</accession>
<evidence type="ECO:0000313" key="10">
    <source>
        <dbReference type="Proteomes" id="UP000479190"/>
    </source>
</evidence>
<feature type="transmembrane region" description="Helical" evidence="7">
    <location>
        <begin position="116"/>
        <end position="135"/>
    </location>
</feature>
<dbReference type="InterPro" id="IPR020846">
    <property type="entry name" value="MFS_dom"/>
</dbReference>
<dbReference type="PANTHER" id="PTHR11662">
    <property type="entry name" value="SOLUTE CARRIER FAMILY 17"/>
    <property type="match status" value="1"/>
</dbReference>
<dbReference type="AlphaFoldDB" id="A0A6H5HWT2"/>
<dbReference type="InterPro" id="IPR050382">
    <property type="entry name" value="MFS_Na/Anion_cotransporter"/>
</dbReference>
<feature type="transmembrane region" description="Helical" evidence="7">
    <location>
        <begin position="85"/>
        <end position="104"/>
    </location>
</feature>
<evidence type="ECO:0000256" key="7">
    <source>
        <dbReference type="SAM" id="Phobius"/>
    </source>
</evidence>
<keyword evidence="3 7" id="KW-0812">Transmembrane</keyword>
<evidence type="ECO:0000259" key="8">
    <source>
        <dbReference type="PROSITE" id="PS50850"/>
    </source>
</evidence>
<gene>
    <name evidence="9" type="ORF">TBRA_LOCUS1571</name>
</gene>
<dbReference type="GO" id="GO:0015293">
    <property type="term" value="F:symporter activity"/>
    <property type="evidence" value="ECO:0007669"/>
    <property type="project" value="UniProtKB-KW"/>
</dbReference>
<dbReference type="InterPro" id="IPR036259">
    <property type="entry name" value="MFS_trans_sf"/>
</dbReference>
<evidence type="ECO:0000256" key="2">
    <source>
        <dbReference type="ARBA" id="ARBA00022448"/>
    </source>
</evidence>
<feature type="domain" description="Major facilitator superfamily (MFS) profile" evidence="8">
    <location>
        <begin position="18"/>
        <end position="459"/>
    </location>
</feature>
<feature type="transmembrane region" description="Helical" evidence="7">
    <location>
        <begin position="436"/>
        <end position="454"/>
    </location>
</feature>
<dbReference type="SUPFAM" id="SSF103473">
    <property type="entry name" value="MFS general substrate transporter"/>
    <property type="match status" value="1"/>
</dbReference>
<dbReference type="Gene3D" id="1.20.1250.20">
    <property type="entry name" value="MFS general substrate transporter like domains"/>
    <property type="match status" value="2"/>
</dbReference>
<proteinExistence type="predicted"/>
<dbReference type="EMBL" id="CADCXV010000335">
    <property type="protein sequence ID" value="CAB0029541.1"/>
    <property type="molecule type" value="Genomic_DNA"/>
</dbReference>
<feature type="transmembrane region" description="Helical" evidence="7">
    <location>
        <begin position="399"/>
        <end position="424"/>
    </location>
</feature>
<name>A0A6H5HWT2_9HYME</name>
<keyword evidence="5 7" id="KW-1133">Transmembrane helix</keyword>
<dbReference type="PANTHER" id="PTHR11662:SF415">
    <property type="entry name" value="AT30085P-RELATED"/>
    <property type="match status" value="1"/>
</dbReference>
<dbReference type="InterPro" id="IPR011701">
    <property type="entry name" value="MFS"/>
</dbReference>
<evidence type="ECO:0000256" key="5">
    <source>
        <dbReference type="ARBA" id="ARBA00022989"/>
    </source>
</evidence>
<feature type="transmembrane region" description="Helical" evidence="7">
    <location>
        <begin position="177"/>
        <end position="198"/>
    </location>
</feature>
<dbReference type="FunFam" id="1.20.1250.20:FF:000423">
    <property type="entry name" value="Putative inorganic phosphate cotransporter-like Protein"/>
    <property type="match status" value="1"/>
</dbReference>
<keyword evidence="4" id="KW-0769">Symport</keyword>
<dbReference type="Pfam" id="PF07690">
    <property type="entry name" value="MFS_1"/>
    <property type="match status" value="1"/>
</dbReference>
<dbReference type="OrthoDB" id="2985014at2759"/>
<evidence type="ECO:0000256" key="3">
    <source>
        <dbReference type="ARBA" id="ARBA00022692"/>
    </source>
</evidence>
<keyword evidence="10" id="KW-1185">Reference proteome</keyword>
<dbReference type="PROSITE" id="PS50850">
    <property type="entry name" value="MFS"/>
    <property type="match status" value="1"/>
</dbReference>
<evidence type="ECO:0000256" key="1">
    <source>
        <dbReference type="ARBA" id="ARBA00004141"/>
    </source>
</evidence>
<feature type="transmembrane region" description="Helical" evidence="7">
    <location>
        <begin position="309"/>
        <end position="331"/>
    </location>
</feature>
<comment type="subcellular location">
    <subcellularLocation>
        <location evidence="1">Membrane</location>
        <topology evidence="1">Multi-pass membrane protein</topology>
    </subcellularLocation>
</comment>
<evidence type="ECO:0000313" key="9">
    <source>
        <dbReference type="EMBL" id="CAB0029541.1"/>
    </source>
</evidence>
<protein>
    <recommendedName>
        <fullName evidence="8">Major facilitator superfamily (MFS) profile domain-containing protein</fullName>
    </recommendedName>
</protein>
<organism evidence="9 10">
    <name type="scientific">Trichogramma brassicae</name>
    <dbReference type="NCBI Taxonomy" id="86971"/>
    <lineage>
        <taxon>Eukaryota</taxon>
        <taxon>Metazoa</taxon>
        <taxon>Ecdysozoa</taxon>
        <taxon>Arthropoda</taxon>
        <taxon>Hexapoda</taxon>
        <taxon>Insecta</taxon>
        <taxon>Pterygota</taxon>
        <taxon>Neoptera</taxon>
        <taxon>Endopterygota</taxon>
        <taxon>Hymenoptera</taxon>
        <taxon>Apocrita</taxon>
        <taxon>Proctotrupomorpha</taxon>
        <taxon>Chalcidoidea</taxon>
        <taxon>Trichogrammatidae</taxon>
        <taxon>Trichogramma</taxon>
    </lineage>
</organism>
<feature type="transmembrane region" description="Helical" evidence="7">
    <location>
        <begin position="268"/>
        <end position="289"/>
    </location>
</feature>
<dbReference type="FunFam" id="1.20.1250.20:FF:000003">
    <property type="entry name" value="Solute carrier family 17 member 3"/>
    <property type="match status" value="1"/>
</dbReference>
<keyword evidence="6 7" id="KW-0472">Membrane</keyword>
<feature type="transmembrane region" description="Helical" evidence="7">
    <location>
        <begin position="204"/>
        <end position="225"/>
    </location>
</feature>
<keyword evidence="2" id="KW-0813">Transport</keyword>
<feature type="transmembrane region" description="Helical" evidence="7">
    <location>
        <begin position="141"/>
        <end position="165"/>
    </location>
</feature>